<reference evidence="1 2" key="1">
    <citation type="submission" date="2015-06" db="EMBL/GenBank/DDBJ databases">
        <title>Survival trade-offs in plant roots during colonization by closely related pathogenic and mutualistic fungi.</title>
        <authorList>
            <person name="Hacquard S."/>
            <person name="Kracher B."/>
            <person name="Hiruma K."/>
            <person name="Weinman A."/>
            <person name="Muench P."/>
            <person name="Garrido Oter R."/>
            <person name="Ver Loren van Themaat E."/>
            <person name="Dallerey J.-F."/>
            <person name="Damm U."/>
            <person name="Henrissat B."/>
            <person name="Lespinet O."/>
            <person name="Thon M."/>
            <person name="Kemen E."/>
            <person name="McHardy A.C."/>
            <person name="Schulze-Lefert P."/>
            <person name="O'Connell R.J."/>
        </authorList>
    </citation>
    <scope>NUCLEOTIDE SEQUENCE [LARGE SCALE GENOMIC DNA]</scope>
    <source>
        <strain evidence="1 2">MAFF 238704</strain>
    </source>
</reference>
<gene>
    <name evidence="1" type="ORF">CI238_12849</name>
</gene>
<dbReference type="AlphaFoldDB" id="A0A166LL69"/>
<protein>
    <submittedName>
        <fullName evidence="1">A g-specific adenine glycosylase</fullName>
    </submittedName>
</protein>
<keyword evidence="2" id="KW-1185">Reference proteome</keyword>
<sequence>MCIQWIASANCTAAVEDTPQNGCKGTHVVVTRRQVCALTNEQCVCFFGSCKNIVTLSSQDQGTVSAPCEVCGADEDPEQMMLLKVFDDAFAAEWIFAFGESHYEKCTQGMWRGRLAEDE</sequence>
<dbReference type="Proteomes" id="UP000076584">
    <property type="component" value="Unassembled WGS sequence"/>
</dbReference>
<evidence type="ECO:0000313" key="1">
    <source>
        <dbReference type="EMBL" id="KZL63662.1"/>
    </source>
</evidence>
<organism evidence="1 2">
    <name type="scientific">Colletotrichum incanum</name>
    <name type="common">Soybean anthracnose fungus</name>
    <dbReference type="NCBI Taxonomy" id="1573173"/>
    <lineage>
        <taxon>Eukaryota</taxon>
        <taxon>Fungi</taxon>
        <taxon>Dikarya</taxon>
        <taxon>Ascomycota</taxon>
        <taxon>Pezizomycotina</taxon>
        <taxon>Sordariomycetes</taxon>
        <taxon>Hypocreomycetidae</taxon>
        <taxon>Glomerellales</taxon>
        <taxon>Glomerellaceae</taxon>
        <taxon>Colletotrichum</taxon>
        <taxon>Colletotrichum spaethianum species complex</taxon>
    </lineage>
</organism>
<name>A0A166LL69_COLIC</name>
<proteinExistence type="predicted"/>
<comment type="caution">
    <text evidence="1">The sequence shown here is derived from an EMBL/GenBank/DDBJ whole genome shotgun (WGS) entry which is preliminary data.</text>
</comment>
<accession>A0A166LL69</accession>
<evidence type="ECO:0000313" key="2">
    <source>
        <dbReference type="Proteomes" id="UP000076584"/>
    </source>
</evidence>
<dbReference type="EMBL" id="LFIW01002748">
    <property type="protein sequence ID" value="KZL63662.1"/>
    <property type="molecule type" value="Genomic_DNA"/>
</dbReference>